<dbReference type="EMBL" id="JARIHO010000022">
    <property type="protein sequence ID" value="KAJ7343891.1"/>
    <property type="molecule type" value="Genomic_DNA"/>
</dbReference>
<keyword evidence="2" id="KW-1185">Reference proteome</keyword>
<dbReference type="Proteomes" id="UP001218218">
    <property type="component" value="Unassembled WGS sequence"/>
</dbReference>
<dbReference type="AlphaFoldDB" id="A0AAD6ZZ44"/>
<dbReference type="SUPFAM" id="SSF52047">
    <property type="entry name" value="RNI-like"/>
    <property type="match status" value="1"/>
</dbReference>
<gene>
    <name evidence="1" type="ORF">DFH08DRAFT_215540</name>
</gene>
<organism evidence="1 2">
    <name type="scientific">Mycena albidolilacea</name>
    <dbReference type="NCBI Taxonomy" id="1033008"/>
    <lineage>
        <taxon>Eukaryota</taxon>
        <taxon>Fungi</taxon>
        <taxon>Dikarya</taxon>
        <taxon>Basidiomycota</taxon>
        <taxon>Agaricomycotina</taxon>
        <taxon>Agaricomycetes</taxon>
        <taxon>Agaricomycetidae</taxon>
        <taxon>Agaricales</taxon>
        <taxon>Marasmiineae</taxon>
        <taxon>Mycenaceae</taxon>
        <taxon>Mycena</taxon>
    </lineage>
</organism>
<protein>
    <recommendedName>
        <fullName evidence="3">F-box domain-containing protein</fullName>
    </recommendedName>
</protein>
<name>A0AAD6ZZ44_9AGAR</name>
<evidence type="ECO:0000313" key="1">
    <source>
        <dbReference type="EMBL" id="KAJ7343891.1"/>
    </source>
</evidence>
<sequence length="515" mass="58713">MTFEWTTPTRRIGSRALSPIPHEVYLEIYRYFEPSEKVTRADCKTTLSNLALVCRFFCAVSISRIYRSLEFSGRDASSDHGHFCQLMLKSTEPNVKSLRSDVLFAVKIAQFVRECTFKDWLPGSGEISWADALLERNARAVRIMPNVESLHIESSPITNSLLATVSKLNKTLTTLSIRDCTLESELTKKQLLGLDSLRLRVVEIHGASTVSQSLSPSTLRLRDVETFRTDSWSFGYFFVKRQHPALRVLELHDVKDIPALFKFLAKCPTITDLTIASIVLKQGEPMFSLVSTALPNVQTIRVPASFLAFFSGRPLQNVSLAGVELRDYVDRQGPYRPILPLLTIDKLMPLVQSTASIIELHIHQHIYVVLPIFKHLKHLEVLVIAYDHPNFSTELDVSSNKLFCNAIEDLSTKWPTALSLRELRLDFGTSPAADERPFMLDLQLQLEILEDPLIEAFPRLTTLSVARFIKWQRWDEHSEWRAFVPHRFRDLVRDAIARGRPFTDVGGCLEPFDFK</sequence>
<proteinExistence type="predicted"/>
<evidence type="ECO:0000313" key="2">
    <source>
        <dbReference type="Proteomes" id="UP001218218"/>
    </source>
</evidence>
<dbReference type="InterPro" id="IPR032675">
    <property type="entry name" value="LRR_dom_sf"/>
</dbReference>
<reference evidence="1" key="1">
    <citation type="submission" date="2023-03" db="EMBL/GenBank/DDBJ databases">
        <title>Massive genome expansion in bonnet fungi (Mycena s.s.) driven by repeated elements and novel gene families across ecological guilds.</title>
        <authorList>
            <consortium name="Lawrence Berkeley National Laboratory"/>
            <person name="Harder C.B."/>
            <person name="Miyauchi S."/>
            <person name="Viragh M."/>
            <person name="Kuo A."/>
            <person name="Thoen E."/>
            <person name="Andreopoulos B."/>
            <person name="Lu D."/>
            <person name="Skrede I."/>
            <person name="Drula E."/>
            <person name="Henrissat B."/>
            <person name="Morin E."/>
            <person name="Kohler A."/>
            <person name="Barry K."/>
            <person name="LaButti K."/>
            <person name="Morin E."/>
            <person name="Salamov A."/>
            <person name="Lipzen A."/>
            <person name="Mereny Z."/>
            <person name="Hegedus B."/>
            <person name="Baldrian P."/>
            <person name="Stursova M."/>
            <person name="Weitz H."/>
            <person name="Taylor A."/>
            <person name="Grigoriev I.V."/>
            <person name="Nagy L.G."/>
            <person name="Martin F."/>
            <person name="Kauserud H."/>
        </authorList>
    </citation>
    <scope>NUCLEOTIDE SEQUENCE</scope>
    <source>
        <strain evidence="1">CBHHK002</strain>
    </source>
</reference>
<comment type="caution">
    <text evidence="1">The sequence shown here is derived from an EMBL/GenBank/DDBJ whole genome shotgun (WGS) entry which is preliminary data.</text>
</comment>
<accession>A0AAD6ZZ44</accession>
<dbReference type="Gene3D" id="3.80.10.10">
    <property type="entry name" value="Ribonuclease Inhibitor"/>
    <property type="match status" value="1"/>
</dbReference>
<evidence type="ECO:0008006" key="3">
    <source>
        <dbReference type="Google" id="ProtNLM"/>
    </source>
</evidence>